<dbReference type="EMBL" id="JBHRYC010000072">
    <property type="protein sequence ID" value="MFC3638394.1"/>
    <property type="molecule type" value="Genomic_DNA"/>
</dbReference>
<comment type="similarity">
    <text evidence="1">Belongs to the transposase IS21/IS408/IS1162 family.</text>
</comment>
<dbReference type="NCBIfam" id="NF033546">
    <property type="entry name" value="transpos_IS21"/>
    <property type="match status" value="1"/>
</dbReference>
<evidence type="ECO:0000313" key="4">
    <source>
        <dbReference type="EMBL" id="MFC3638394.1"/>
    </source>
</evidence>
<dbReference type="SUPFAM" id="SSF53098">
    <property type="entry name" value="Ribonuclease H-like"/>
    <property type="match status" value="1"/>
</dbReference>
<dbReference type="InterPro" id="IPR017895">
    <property type="entry name" value="HTH_IS408/IS1162_type"/>
</dbReference>
<feature type="domain" description="HTH IS408-type" evidence="2">
    <location>
        <begin position="4"/>
        <end position="85"/>
    </location>
</feature>
<dbReference type="Proteomes" id="UP001595704">
    <property type="component" value="Unassembled WGS sequence"/>
</dbReference>
<feature type="domain" description="Integrase catalytic" evidence="3">
    <location>
        <begin position="129"/>
        <end position="310"/>
    </location>
</feature>
<dbReference type="PROSITE" id="PS50532">
    <property type="entry name" value="HTH_IS408"/>
    <property type="match status" value="1"/>
</dbReference>
<dbReference type="PANTHER" id="PTHR35004">
    <property type="entry name" value="TRANSPOSASE RV3428C-RELATED"/>
    <property type="match status" value="1"/>
</dbReference>
<dbReference type="Gene3D" id="3.30.420.10">
    <property type="entry name" value="Ribonuclease H-like superfamily/Ribonuclease H"/>
    <property type="match status" value="1"/>
</dbReference>
<evidence type="ECO:0000259" key="2">
    <source>
        <dbReference type="PROSITE" id="PS50532"/>
    </source>
</evidence>
<keyword evidence="5" id="KW-1185">Reference proteome</keyword>
<name>A0ABV7UJ05_9HYPH</name>
<organism evidence="4 5">
    <name type="scientific">Camelimonas fluminis</name>
    <dbReference type="NCBI Taxonomy" id="1576911"/>
    <lineage>
        <taxon>Bacteria</taxon>
        <taxon>Pseudomonadati</taxon>
        <taxon>Pseudomonadota</taxon>
        <taxon>Alphaproteobacteria</taxon>
        <taxon>Hyphomicrobiales</taxon>
        <taxon>Chelatococcaceae</taxon>
        <taxon>Camelimonas</taxon>
    </lineage>
</organism>
<dbReference type="InterPro" id="IPR012337">
    <property type="entry name" value="RNaseH-like_sf"/>
</dbReference>
<protein>
    <submittedName>
        <fullName evidence="4">IS21 family transposase</fullName>
    </submittedName>
</protein>
<evidence type="ECO:0000256" key="1">
    <source>
        <dbReference type="ARBA" id="ARBA00009277"/>
    </source>
</evidence>
<dbReference type="InterPro" id="IPR054353">
    <property type="entry name" value="IstA-like_C"/>
</dbReference>
<dbReference type="Pfam" id="PF22483">
    <property type="entry name" value="Mu-transpos_C_2"/>
    <property type="match status" value="1"/>
</dbReference>
<evidence type="ECO:0000313" key="5">
    <source>
        <dbReference type="Proteomes" id="UP001595704"/>
    </source>
</evidence>
<comment type="caution">
    <text evidence="4">The sequence shown here is derived from an EMBL/GenBank/DDBJ whole genome shotgun (WGS) entry which is preliminary data.</text>
</comment>
<sequence>MRKARDIIRLNFSSLSAHEIARRLAMARSSVRETLQRAESAGLSWEQVEALSDDALESALYANRRSKRGHRRIAEPDWGNVHRELKRKHVTLTILWDEYIAENPGGYSYSRYCDLYRTFARKVSVTMRQTYAAGERLFVDYAGDTVPVLIDRLTGEIRAAQIFVAVLGASSFTFACASWTQMLPDWIDGHVRAFSAMGGAPDLLVPDNTRTAVIKACLYDPQVNRTYAEMAAHYGSAILPARPRKPRDKAKVERAVLIIERWLLGRLRRQTFTSLAELNAAIAEMLRVLNDERTIRRLGVTRRQLFEDIDRPALRPLPSEPYVFAQWKACRVGVDYHVEIAGHYYSAPHQLARAEVDARLTARTVEIFHRGQRIATHLRMSGNHGHTTVADHMPSSHRRYRNWTIDRIRSDARRIGPSTAALCEQIIEQRPHPEQGFRTCLGIVRLAHSYGGARVEAAAERAIDIGARTYSSVKSILDNKLDRHPAEKRAAEAPTILHANIRGPRYYN</sequence>
<dbReference type="InterPro" id="IPR036397">
    <property type="entry name" value="RNaseH_sf"/>
</dbReference>
<gene>
    <name evidence="4" type="primary">istA</name>
    <name evidence="4" type="ORF">ACFONL_13615</name>
</gene>
<dbReference type="PANTHER" id="PTHR35004:SF8">
    <property type="entry name" value="TRANSPOSASE RV3428C-RELATED"/>
    <property type="match status" value="1"/>
</dbReference>
<dbReference type="PROSITE" id="PS50994">
    <property type="entry name" value="INTEGRASE"/>
    <property type="match status" value="1"/>
</dbReference>
<dbReference type="InterPro" id="IPR001584">
    <property type="entry name" value="Integrase_cat-core"/>
</dbReference>
<dbReference type="RefSeq" id="WP_191321509.1">
    <property type="nucleotide sequence ID" value="NZ_BNCG01000102.1"/>
</dbReference>
<reference evidence="5" key="1">
    <citation type="journal article" date="2019" name="Int. J. Syst. Evol. Microbiol.">
        <title>The Global Catalogue of Microorganisms (GCM) 10K type strain sequencing project: providing services to taxonomists for standard genome sequencing and annotation.</title>
        <authorList>
            <consortium name="The Broad Institute Genomics Platform"/>
            <consortium name="The Broad Institute Genome Sequencing Center for Infectious Disease"/>
            <person name="Wu L."/>
            <person name="Ma J."/>
        </authorList>
    </citation>
    <scope>NUCLEOTIDE SEQUENCE [LARGE SCALE GENOMIC DNA]</scope>
    <source>
        <strain evidence="5">KCTC 42282</strain>
    </source>
</reference>
<proteinExistence type="inferred from homology"/>
<accession>A0ABV7UJ05</accession>
<evidence type="ECO:0000259" key="3">
    <source>
        <dbReference type="PROSITE" id="PS50994"/>
    </source>
</evidence>